<dbReference type="Gene3D" id="3.40.630.30">
    <property type="match status" value="1"/>
</dbReference>
<gene>
    <name evidence="2" type="ORF">BRSU_1451</name>
</gene>
<reference evidence="3" key="1">
    <citation type="submission" date="2015-04" db="EMBL/GenBank/DDBJ databases">
        <authorList>
            <person name="Mushtaq Mamoona"/>
        </authorList>
    </citation>
    <scope>NUCLEOTIDE SEQUENCE [LARGE SCALE GENOMIC DNA]</scope>
    <source>
        <strain evidence="3">AN4859/03</strain>
    </source>
</reference>
<keyword evidence="2" id="KW-0808">Transferase</keyword>
<name>A0A0G4K744_9SPIR</name>
<dbReference type="InterPro" id="IPR016181">
    <property type="entry name" value="Acyl_CoA_acyltransferase"/>
</dbReference>
<dbReference type="EMBL" id="CVLB01000001">
    <property type="protein sequence ID" value="CRF33457.1"/>
    <property type="molecule type" value="Genomic_DNA"/>
</dbReference>
<keyword evidence="3" id="KW-1185">Reference proteome</keyword>
<dbReference type="CDD" id="cd04301">
    <property type="entry name" value="NAT_SF"/>
    <property type="match status" value="1"/>
</dbReference>
<dbReference type="PROSITE" id="PS51186">
    <property type="entry name" value="GNAT"/>
    <property type="match status" value="1"/>
</dbReference>
<accession>A0A0G4K744</accession>
<evidence type="ECO:0000259" key="1">
    <source>
        <dbReference type="PROSITE" id="PS51186"/>
    </source>
</evidence>
<evidence type="ECO:0000313" key="2">
    <source>
        <dbReference type="EMBL" id="CRF33457.1"/>
    </source>
</evidence>
<dbReference type="InterPro" id="IPR000182">
    <property type="entry name" value="GNAT_dom"/>
</dbReference>
<feature type="domain" description="N-acetyltransferase" evidence="1">
    <location>
        <begin position="3"/>
        <end position="172"/>
    </location>
</feature>
<evidence type="ECO:0000313" key="3">
    <source>
        <dbReference type="Proteomes" id="UP000043763"/>
    </source>
</evidence>
<dbReference type="OrthoDB" id="7365228at2"/>
<dbReference type="Pfam" id="PF00583">
    <property type="entry name" value="Acetyltransf_1"/>
    <property type="match status" value="1"/>
</dbReference>
<dbReference type="GO" id="GO:0016747">
    <property type="term" value="F:acyltransferase activity, transferring groups other than amino-acyl groups"/>
    <property type="evidence" value="ECO:0007669"/>
    <property type="project" value="InterPro"/>
</dbReference>
<dbReference type="RefSeq" id="WP_048594650.1">
    <property type="nucleotide sequence ID" value="NZ_CVLB01000001.1"/>
</dbReference>
<organism evidence="2 3">
    <name type="scientific">Brachyspira suanatina</name>
    <dbReference type="NCBI Taxonomy" id="381802"/>
    <lineage>
        <taxon>Bacteria</taxon>
        <taxon>Pseudomonadati</taxon>
        <taxon>Spirochaetota</taxon>
        <taxon>Spirochaetia</taxon>
        <taxon>Brachyspirales</taxon>
        <taxon>Brachyspiraceae</taxon>
        <taxon>Brachyspira</taxon>
    </lineage>
</organism>
<proteinExistence type="predicted"/>
<sequence length="172" mass="19950">MFINIKENINYAEDISMMMTEAFNSCYSIDDVIDLINKSFISLGYIENNILIGYAGLLKMYSNITCELHPLVIRFGYRNIGIGSKLLKEIEREAKSKNVLNIMLGSDDEDFRTNLHQFDFNHTDISYIFNNIKNINNHPYEFYQKNGYKIAGIFPDANGIGKPDIWLWKQLV</sequence>
<dbReference type="SUPFAM" id="SSF55729">
    <property type="entry name" value="Acyl-CoA N-acyltransferases (Nat)"/>
    <property type="match status" value="1"/>
</dbReference>
<dbReference type="Proteomes" id="UP000043763">
    <property type="component" value="Unassembled WGS sequence"/>
</dbReference>
<protein>
    <submittedName>
        <fullName evidence="2">Aminoglycoside 6-N-acetyltransferase</fullName>
    </submittedName>
</protein>
<dbReference type="AlphaFoldDB" id="A0A0G4K744"/>